<dbReference type="InterPro" id="IPR027417">
    <property type="entry name" value="P-loop_NTPase"/>
</dbReference>
<dbReference type="InterPro" id="IPR049163">
    <property type="entry name" value="Pif1-like_2B_dom"/>
</dbReference>
<dbReference type="STRING" id="400682.A0A1X7SDT9"/>
<dbReference type="OMA" id="WILLFTR"/>
<dbReference type="PANTHER" id="PTHR47642">
    <property type="entry name" value="ATP-DEPENDENT DNA HELICASE"/>
    <property type="match status" value="1"/>
</dbReference>
<dbReference type="PANTHER" id="PTHR47642:SF3">
    <property type="entry name" value="ATP-DEPENDENT DNA HELICASE"/>
    <property type="match status" value="1"/>
</dbReference>
<reference evidence="2" key="1">
    <citation type="submission" date="2017-05" db="UniProtKB">
        <authorList>
            <consortium name="EnsemblMetazoa"/>
        </authorList>
    </citation>
    <scope>IDENTIFICATION</scope>
</reference>
<protein>
    <submittedName>
        <fullName evidence="2">ATP-dependent DNA helicase</fullName>
    </submittedName>
</protein>
<evidence type="ECO:0000259" key="1">
    <source>
        <dbReference type="Pfam" id="PF21530"/>
    </source>
</evidence>
<dbReference type="InParanoid" id="A0A1X7SDT9"/>
<name>A0A1X7SDT9_AMPQE</name>
<evidence type="ECO:0000313" key="2">
    <source>
        <dbReference type="EnsemblMetazoa" id="Aqu2.1.00238_001"/>
    </source>
</evidence>
<dbReference type="Gene3D" id="2.30.30.940">
    <property type="match status" value="1"/>
</dbReference>
<dbReference type="InterPro" id="IPR051055">
    <property type="entry name" value="PIF1_helicase"/>
</dbReference>
<dbReference type="CDD" id="cd18809">
    <property type="entry name" value="SF1_C_RecD"/>
    <property type="match status" value="1"/>
</dbReference>
<feature type="domain" description="DNA helicase Pif1-like 2B" evidence="1">
    <location>
        <begin position="133"/>
        <end position="176"/>
    </location>
</feature>
<dbReference type="eggNOG" id="KOG0987">
    <property type="taxonomic scope" value="Eukaryota"/>
</dbReference>
<proteinExistence type="predicted"/>
<dbReference type="AlphaFoldDB" id="A0A1X7SDT9"/>
<dbReference type="SUPFAM" id="SSF52540">
    <property type="entry name" value="P-loop containing nucleoside triphosphate hydrolases"/>
    <property type="match status" value="1"/>
</dbReference>
<dbReference type="Gene3D" id="3.40.50.300">
    <property type="entry name" value="P-loop containing nucleotide triphosphate hydrolases"/>
    <property type="match status" value="1"/>
</dbReference>
<dbReference type="EnsemblMetazoa" id="Aqu2.1.00238_001">
    <property type="protein sequence ID" value="Aqu2.1.00238_001"/>
    <property type="gene ID" value="Aqu2.1.00238"/>
</dbReference>
<dbReference type="OrthoDB" id="416437at2759"/>
<accession>A0A1X7SDT9</accession>
<dbReference type="Pfam" id="PF21530">
    <property type="entry name" value="Pif1_2B_dom"/>
    <property type="match status" value="1"/>
</dbReference>
<sequence length="257" mass="28958">MGAVNIWRDTVTYDELTINERQKTDQKFSEMLDKVRRGFPDDETLATLSERVFSTPIENKFKILQQGGNAPVCLFPKVDMCKEFNETMLANLPSPTIKIRATNLIDGTGNIHVRRKKDDDDLEKKVEKKLKELNKDINNTGGLEAKLKLAVGARVMLRCNVNVEKGLVNGALGTVQAISETRITVKFDRITDPCEIEKVKRKFMVMKNVFVYRSQFPLILAFAVTIHKCQGLSLDNAIIDLSENVFSAGMAYVALSR</sequence>
<organism evidence="2">
    <name type="scientific">Amphimedon queenslandica</name>
    <name type="common">Sponge</name>
    <dbReference type="NCBI Taxonomy" id="400682"/>
    <lineage>
        <taxon>Eukaryota</taxon>
        <taxon>Metazoa</taxon>
        <taxon>Porifera</taxon>
        <taxon>Demospongiae</taxon>
        <taxon>Heteroscleromorpha</taxon>
        <taxon>Haplosclerida</taxon>
        <taxon>Niphatidae</taxon>
        <taxon>Amphimedon</taxon>
    </lineage>
</organism>